<accession>A0A1A0HAC4</accession>
<comment type="subcellular location">
    <subcellularLocation>
        <location evidence="1">Golgi apparatus membrane</location>
        <topology evidence="1">Single-pass type IV membrane protein</topology>
    </subcellularLocation>
</comment>
<dbReference type="GeneID" id="30030548"/>
<comment type="caution">
    <text evidence="11">The sequence shown here is derived from an EMBL/GenBank/DDBJ whole genome shotgun (WGS) entry which is preliminary data.</text>
</comment>
<keyword evidence="5 9" id="KW-0653">Protein transport</keyword>
<dbReference type="STRING" id="869754.A0A1A0HAC4"/>
<evidence type="ECO:0000256" key="7">
    <source>
        <dbReference type="ARBA" id="ARBA00023034"/>
    </source>
</evidence>
<dbReference type="PIRSF" id="PIRSF027109">
    <property type="entry name" value="Golgi_SNARE"/>
    <property type="match status" value="1"/>
</dbReference>
<feature type="transmembrane region" description="Helical" evidence="10">
    <location>
        <begin position="206"/>
        <end position="223"/>
    </location>
</feature>
<dbReference type="Proteomes" id="UP000092555">
    <property type="component" value="Unassembled WGS sequence"/>
</dbReference>
<dbReference type="RefSeq" id="XP_018711465.1">
    <property type="nucleotide sequence ID" value="XM_018857572.1"/>
</dbReference>
<dbReference type="GO" id="GO:0031201">
    <property type="term" value="C:SNARE complex"/>
    <property type="evidence" value="ECO:0007669"/>
    <property type="project" value="TreeGrafter"/>
</dbReference>
<dbReference type="PANTHER" id="PTHR21094:SF2">
    <property type="entry name" value="GOLGI SNAP RECEPTOR COMPLEX MEMBER 1"/>
    <property type="match status" value="1"/>
</dbReference>
<comment type="subunit">
    <text evidence="9">Component of several multiprotein Golgi SNARE complexes.</text>
</comment>
<keyword evidence="12" id="KW-1185">Reference proteome</keyword>
<keyword evidence="7 9" id="KW-0333">Golgi apparatus</keyword>
<organism evidence="11 12">
    <name type="scientific">Metschnikowia bicuspidata var. bicuspidata NRRL YB-4993</name>
    <dbReference type="NCBI Taxonomy" id="869754"/>
    <lineage>
        <taxon>Eukaryota</taxon>
        <taxon>Fungi</taxon>
        <taxon>Dikarya</taxon>
        <taxon>Ascomycota</taxon>
        <taxon>Saccharomycotina</taxon>
        <taxon>Pichiomycetes</taxon>
        <taxon>Metschnikowiaceae</taxon>
        <taxon>Metschnikowia</taxon>
    </lineage>
</organism>
<proteinExistence type="inferred from homology"/>
<evidence type="ECO:0000256" key="6">
    <source>
        <dbReference type="ARBA" id="ARBA00022989"/>
    </source>
</evidence>
<comment type="similarity">
    <text evidence="2 9">Belongs to the GOSR1 family.</text>
</comment>
<gene>
    <name evidence="11" type="ORF">METBIDRAFT_42672</name>
</gene>
<dbReference type="InterPro" id="IPR023601">
    <property type="entry name" value="Golgi_SNAP_su1"/>
</dbReference>
<dbReference type="GO" id="GO:0005484">
    <property type="term" value="F:SNAP receptor activity"/>
    <property type="evidence" value="ECO:0007669"/>
    <property type="project" value="TreeGrafter"/>
</dbReference>
<sequence>MSSASFTQTRNSAISFENTTQLLLSRFSKLQQVGHSVEPDAEETGLVGQISDVLAKREDVVARLGRICDSDINISTSKLQQLQRHREILAADRSSFLKIQARINDERNRNNLLFLVQSDISAHKQRNVSLAAENANEYALDEGRRVDAANSFAERLLQQAYETRDELLSQRAFLQNALSRIQGTILTIPGINVLVSRINTRRKRDTMIMATVITLCILGLYFSS</sequence>
<reference evidence="11 12" key="1">
    <citation type="submission" date="2016-05" db="EMBL/GenBank/DDBJ databases">
        <title>Comparative genomics of biotechnologically important yeasts.</title>
        <authorList>
            <consortium name="DOE Joint Genome Institute"/>
            <person name="Riley R."/>
            <person name="Haridas S."/>
            <person name="Wolfe K.H."/>
            <person name="Lopes M.R."/>
            <person name="Hittinger C.T."/>
            <person name="Goker M."/>
            <person name="Salamov A."/>
            <person name="Wisecaver J."/>
            <person name="Long T.M."/>
            <person name="Aerts A.L."/>
            <person name="Barry K."/>
            <person name="Choi C."/>
            <person name="Clum A."/>
            <person name="Coughlan A.Y."/>
            <person name="Deshpande S."/>
            <person name="Douglass A.P."/>
            <person name="Hanson S.J."/>
            <person name="Klenk H.-P."/>
            <person name="LaButti K."/>
            <person name="Lapidus A."/>
            <person name="Lindquist E."/>
            <person name="Lipzen A."/>
            <person name="Meier-kolthoff J.P."/>
            <person name="Ohm R.A."/>
            <person name="Otillar R.P."/>
            <person name="Pangilinan J."/>
            <person name="Peng Y."/>
            <person name="Rokas A."/>
            <person name="Rosa C.A."/>
            <person name="Scheuner C."/>
            <person name="Sibirny A.A."/>
            <person name="Slot J.C."/>
            <person name="Stielow J.B."/>
            <person name="Sun H."/>
            <person name="Kurtzman C.P."/>
            <person name="Blackwell M."/>
            <person name="Grigoriev I.V."/>
            <person name="Jeffries T.W."/>
        </authorList>
    </citation>
    <scope>NUCLEOTIDE SEQUENCE [LARGE SCALE GENOMIC DNA]</scope>
    <source>
        <strain evidence="11 12">NRRL YB-4993</strain>
    </source>
</reference>
<evidence type="ECO:0000256" key="2">
    <source>
        <dbReference type="ARBA" id="ARBA00008473"/>
    </source>
</evidence>
<dbReference type="GO" id="GO:0000139">
    <property type="term" value="C:Golgi membrane"/>
    <property type="evidence" value="ECO:0007669"/>
    <property type="project" value="UniProtKB-SubCell"/>
</dbReference>
<keyword evidence="3 9" id="KW-0813">Transport</keyword>
<dbReference type="PANTHER" id="PTHR21094">
    <property type="entry name" value="GOS-28 SNARE- RELATED"/>
    <property type="match status" value="1"/>
</dbReference>
<dbReference type="EMBL" id="LXTC01000003">
    <property type="protein sequence ID" value="OBA20955.1"/>
    <property type="molecule type" value="Genomic_DNA"/>
</dbReference>
<dbReference type="AlphaFoldDB" id="A0A1A0HAC4"/>
<keyword evidence="6 10" id="KW-1133">Transmembrane helix</keyword>
<keyword evidence="9" id="KW-0931">ER-Golgi transport</keyword>
<comment type="function">
    <text evidence="9">Involved in transport from the ER to the Golgi apparatus as well as in intra-Golgi transport. It belongs to a super-family of proteins called t-SNAREs or soluble NSF (N-ethylmaleimide-sensitive factor) attachment protein receptor.</text>
</comment>
<dbReference type="Pfam" id="PF12352">
    <property type="entry name" value="V-SNARE_C"/>
    <property type="match status" value="1"/>
</dbReference>
<dbReference type="GO" id="GO:0005797">
    <property type="term" value="C:Golgi medial cisterna"/>
    <property type="evidence" value="ECO:0007669"/>
    <property type="project" value="TreeGrafter"/>
</dbReference>
<evidence type="ECO:0000256" key="1">
    <source>
        <dbReference type="ARBA" id="ARBA00004409"/>
    </source>
</evidence>
<evidence type="ECO:0000256" key="10">
    <source>
        <dbReference type="SAM" id="Phobius"/>
    </source>
</evidence>
<evidence type="ECO:0000313" key="11">
    <source>
        <dbReference type="EMBL" id="OBA20955.1"/>
    </source>
</evidence>
<evidence type="ECO:0000256" key="4">
    <source>
        <dbReference type="ARBA" id="ARBA00022692"/>
    </source>
</evidence>
<dbReference type="GO" id="GO:0006906">
    <property type="term" value="P:vesicle fusion"/>
    <property type="evidence" value="ECO:0007669"/>
    <property type="project" value="TreeGrafter"/>
</dbReference>
<evidence type="ECO:0000313" key="12">
    <source>
        <dbReference type="Proteomes" id="UP000092555"/>
    </source>
</evidence>
<dbReference type="GO" id="GO:0005801">
    <property type="term" value="C:cis-Golgi network"/>
    <property type="evidence" value="ECO:0007669"/>
    <property type="project" value="InterPro"/>
</dbReference>
<dbReference type="GO" id="GO:0048219">
    <property type="term" value="P:inter-Golgi cisterna vesicle-mediated transport"/>
    <property type="evidence" value="ECO:0007669"/>
    <property type="project" value="TreeGrafter"/>
</dbReference>
<keyword evidence="8 9" id="KW-0472">Membrane</keyword>
<evidence type="ECO:0000256" key="8">
    <source>
        <dbReference type="ARBA" id="ARBA00023136"/>
    </source>
</evidence>
<protein>
    <recommendedName>
        <fullName evidence="9">Golgi SNAP receptor complex member 1</fullName>
    </recommendedName>
</protein>
<evidence type="ECO:0000256" key="3">
    <source>
        <dbReference type="ARBA" id="ARBA00022448"/>
    </source>
</evidence>
<dbReference type="OrthoDB" id="422156at2759"/>
<name>A0A1A0HAC4_9ASCO</name>
<keyword evidence="4 10" id="KW-0812">Transmembrane</keyword>
<dbReference type="GO" id="GO:0006888">
    <property type="term" value="P:endoplasmic reticulum to Golgi vesicle-mediated transport"/>
    <property type="evidence" value="ECO:0007669"/>
    <property type="project" value="InterPro"/>
</dbReference>
<evidence type="ECO:0000256" key="5">
    <source>
        <dbReference type="ARBA" id="ARBA00022927"/>
    </source>
</evidence>
<dbReference type="GO" id="GO:0015031">
    <property type="term" value="P:protein transport"/>
    <property type="evidence" value="ECO:0007669"/>
    <property type="project" value="UniProtKB-KW"/>
</dbReference>
<evidence type="ECO:0000256" key="9">
    <source>
        <dbReference type="PIRNR" id="PIRNR027109"/>
    </source>
</evidence>